<dbReference type="InterPro" id="IPR028098">
    <property type="entry name" value="Glyco_trans_4-like_N"/>
</dbReference>
<dbReference type="SUPFAM" id="SSF53756">
    <property type="entry name" value="UDP-Glycosyltransferase/glycogen phosphorylase"/>
    <property type="match status" value="1"/>
</dbReference>
<dbReference type="Gene3D" id="3.40.50.2000">
    <property type="entry name" value="Glycogen Phosphorylase B"/>
    <property type="match status" value="2"/>
</dbReference>
<feature type="transmembrane region" description="Helical" evidence="1">
    <location>
        <begin position="66"/>
        <end position="83"/>
    </location>
</feature>
<evidence type="ECO:0000256" key="1">
    <source>
        <dbReference type="SAM" id="Phobius"/>
    </source>
</evidence>
<feature type="domain" description="Glycosyl transferase family 1" evidence="2">
    <location>
        <begin position="191"/>
        <end position="363"/>
    </location>
</feature>
<dbReference type="Pfam" id="PF13439">
    <property type="entry name" value="Glyco_transf_4"/>
    <property type="match status" value="1"/>
</dbReference>
<keyword evidence="1" id="KW-1133">Transmembrane helix</keyword>
<dbReference type="InterPro" id="IPR001296">
    <property type="entry name" value="Glyco_trans_1"/>
</dbReference>
<evidence type="ECO:0000259" key="2">
    <source>
        <dbReference type="Pfam" id="PF00534"/>
    </source>
</evidence>
<gene>
    <name evidence="4" type="ORF">NSPZN2_40501</name>
</gene>
<evidence type="ECO:0000313" key="5">
    <source>
        <dbReference type="Proteomes" id="UP000675880"/>
    </source>
</evidence>
<reference evidence="4 5" key="1">
    <citation type="submission" date="2021-02" db="EMBL/GenBank/DDBJ databases">
        <authorList>
            <person name="Han P."/>
        </authorList>
    </citation>
    <scope>NUCLEOTIDE SEQUENCE [LARGE SCALE GENOMIC DNA]</scope>
    <source>
        <strain evidence="4">Candidatus Nitrospira sp. ZN2</strain>
    </source>
</reference>
<feature type="domain" description="Glycosyltransferase subfamily 4-like N-terminal" evidence="3">
    <location>
        <begin position="20"/>
        <end position="179"/>
    </location>
</feature>
<name>A0ABM8RWP5_9BACT</name>
<evidence type="ECO:0000313" key="4">
    <source>
        <dbReference type="EMBL" id="CAE6775560.1"/>
    </source>
</evidence>
<dbReference type="Proteomes" id="UP000675880">
    <property type="component" value="Unassembled WGS sequence"/>
</dbReference>
<dbReference type="RefSeq" id="WP_213043305.1">
    <property type="nucleotide sequence ID" value="NZ_CAJNBJ010000017.1"/>
</dbReference>
<dbReference type="PANTHER" id="PTHR45947">
    <property type="entry name" value="SULFOQUINOVOSYL TRANSFERASE SQD2"/>
    <property type="match status" value="1"/>
</dbReference>
<comment type="caution">
    <text evidence="4">The sequence shown here is derived from an EMBL/GenBank/DDBJ whole genome shotgun (WGS) entry which is preliminary data.</text>
</comment>
<dbReference type="CDD" id="cd03801">
    <property type="entry name" value="GT4_PimA-like"/>
    <property type="match status" value="1"/>
</dbReference>
<proteinExistence type="predicted"/>
<accession>A0ABM8RWP5</accession>
<dbReference type="PANTHER" id="PTHR45947:SF3">
    <property type="entry name" value="SULFOQUINOVOSYL TRANSFERASE SQD2"/>
    <property type="match status" value="1"/>
</dbReference>
<keyword evidence="5" id="KW-1185">Reference proteome</keyword>
<keyword evidence="1" id="KW-0812">Transmembrane</keyword>
<evidence type="ECO:0008006" key="6">
    <source>
        <dbReference type="Google" id="ProtNLM"/>
    </source>
</evidence>
<protein>
    <recommendedName>
        <fullName evidence="6">Glycosyltransferase family 1 protein</fullName>
    </recommendedName>
</protein>
<dbReference type="EMBL" id="CAJNBJ010000017">
    <property type="protein sequence ID" value="CAE6775560.1"/>
    <property type="molecule type" value="Genomic_DNA"/>
</dbReference>
<dbReference type="InterPro" id="IPR050194">
    <property type="entry name" value="Glycosyltransferase_grp1"/>
</dbReference>
<dbReference type="Pfam" id="PF00534">
    <property type="entry name" value="Glycos_transf_1"/>
    <property type="match status" value="1"/>
</dbReference>
<evidence type="ECO:0000259" key="3">
    <source>
        <dbReference type="Pfam" id="PF13439"/>
    </source>
</evidence>
<organism evidence="4 5">
    <name type="scientific">Nitrospira defluvii</name>
    <dbReference type="NCBI Taxonomy" id="330214"/>
    <lineage>
        <taxon>Bacteria</taxon>
        <taxon>Pseudomonadati</taxon>
        <taxon>Nitrospirota</taxon>
        <taxon>Nitrospiria</taxon>
        <taxon>Nitrospirales</taxon>
        <taxon>Nitrospiraceae</taxon>
        <taxon>Nitrospira</taxon>
    </lineage>
</organism>
<sequence length="385" mass="42758">MKNSEGGVLMVCFVFPPRFSGAATQAIVLARHLVKKGVPCEFVVPNVSHRALFRRTEESGIPVNRVAGGSYSFALSFMVFLLLRRNDFRAVHFHGFSPGHFICVGVTKLLGLKIVQKMTKGGTNDSEINTRGFFGRYRSGVLQFVDCFIAISTQLRQALLKHGVPDSKIYMIPNGVELEPLRSTDAKGRTAVRNTFQIPGDAFVVICAGVIDRRKNNLDIAMAATYLFANNPEARERVRLIFVGPFHNPQYSREVVEYVASCNFSRLILFTGQLDKEALGGLYVASDLCVFAGSNEGLPNVLLEAKAVGLPIVAYRTYGVEDVVQDGIDGFLVPFGEVRSLAEKIALLMSDAELKRQFSINASRDCKRRYDFTQITERYVKEVYS</sequence>
<keyword evidence="1" id="KW-0472">Membrane</keyword>